<protein>
    <submittedName>
        <fullName evidence="1">Uncharacterized protein</fullName>
    </submittedName>
</protein>
<sequence length="110" mass="12863">MPELQVAIHDESGELIGFTDFGWTEYRHLGEFDGKVKYGGLVGDPRTPQEIAFAEKKREDRLRRQLFGISRWTWHEIAPSQEAATVRRIEGELHQSRRLYTRNRLIIPLS</sequence>
<name>A0A2S0WQA4_9ACTN</name>
<keyword evidence="2" id="KW-1185">Reference proteome</keyword>
<evidence type="ECO:0000313" key="2">
    <source>
        <dbReference type="Proteomes" id="UP000244384"/>
    </source>
</evidence>
<dbReference type="EMBL" id="CP026952">
    <property type="protein sequence ID" value="AWB93543.1"/>
    <property type="molecule type" value="Genomic_DNA"/>
</dbReference>
<dbReference type="AlphaFoldDB" id="A0A2S0WQA4"/>
<dbReference type="KEGG" id="aez:C3E78_15715"/>
<evidence type="ECO:0000313" key="1">
    <source>
        <dbReference type="EMBL" id="AWB93543.1"/>
    </source>
</evidence>
<proteinExistence type="predicted"/>
<dbReference type="RefSeq" id="WP_108580005.1">
    <property type="nucleotide sequence ID" value="NZ_CP026952.1"/>
</dbReference>
<organism evidence="1 2">
    <name type="scientific">Aeromicrobium chenweiae</name>
    <dbReference type="NCBI Taxonomy" id="2079793"/>
    <lineage>
        <taxon>Bacteria</taxon>
        <taxon>Bacillati</taxon>
        <taxon>Actinomycetota</taxon>
        <taxon>Actinomycetes</taxon>
        <taxon>Propionibacteriales</taxon>
        <taxon>Nocardioidaceae</taxon>
        <taxon>Aeromicrobium</taxon>
    </lineage>
</organism>
<dbReference type="OrthoDB" id="5143202at2"/>
<gene>
    <name evidence="1" type="ORF">C3E78_15715</name>
</gene>
<accession>A0A2S0WQA4</accession>
<dbReference type="Proteomes" id="UP000244384">
    <property type="component" value="Chromosome"/>
</dbReference>
<reference evidence="2" key="1">
    <citation type="submission" date="2018-01" db="EMBL/GenBank/DDBJ databases">
        <authorList>
            <person name="Li J."/>
        </authorList>
    </citation>
    <scope>NUCLEOTIDE SEQUENCE [LARGE SCALE GENOMIC DNA]</scope>
    <source>
        <strain evidence="2">592</strain>
    </source>
</reference>